<dbReference type="EMBL" id="JAMWYS010000024">
    <property type="protein sequence ID" value="MCO4292414.1"/>
    <property type="molecule type" value="Genomic_DNA"/>
</dbReference>
<evidence type="ECO:0000313" key="3">
    <source>
        <dbReference type="EMBL" id="MCO4292414.1"/>
    </source>
</evidence>
<feature type="chain" id="PRO_5040989151" description="tRNA (Guanine-N1)-methyltransferase" evidence="2">
    <location>
        <begin position="23"/>
        <end position="199"/>
    </location>
</feature>
<name>A0A9X2F1K0_9SPHI</name>
<proteinExistence type="predicted"/>
<comment type="caution">
    <text evidence="3">The sequence shown here is derived from an EMBL/GenBank/DDBJ whole genome shotgun (WGS) entry which is preliminary data.</text>
</comment>
<dbReference type="AlphaFoldDB" id="A0A9X2F1K0"/>
<organism evidence="3 4">
    <name type="scientific">Solitalea agri</name>
    <dbReference type="NCBI Taxonomy" id="2953739"/>
    <lineage>
        <taxon>Bacteria</taxon>
        <taxon>Pseudomonadati</taxon>
        <taxon>Bacteroidota</taxon>
        <taxon>Sphingobacteriia</taxon>
        <taxon>Sphingobacteriales</taxon>
        <taxon>Sphingobacteriaceae</taxon>
        <taxon>Solitalea</taxon>
    </lineage>
</organism>
<dbReference type="Proteomes" id="UP001155182">
    <property type="component" value="Unassembled WGS sequence"/>
</dbReference>
<feature type="signal peptide" evidence="2">
    <location>
        <begin position="1"/>
        <end position="22"/>
    </location>
</feature>
<accession>A0A9X2F1K0</accession>
<dbReference type="RefSeq" id="WP_252586801.1">
    <property type="nucleotide sequence ID" value="NZ_JAMWYS010000024.1"/>
</dbReference>
<gene>
    <name evidence="3" type="ORF">NF867_06010</name>
</gene>
<evidence type="ECO:0000256" key="2">
    <source>
        <dbReference type="SAM" id="SignalP"/>
    </source>
</evidence>
<feature type="transmembrane region" description="Helical" evidence="1">
    <location>
        <begin position="127"/>
        <end position="149"/>
    </location>
</feature>
<reference evidence="3" key="1">
    <citation type="submission" date="2022-06" db="EMBL/GenBank/DDBJ databases">
        <title>Solitalea sp. MAHUQ-68 isolated from rhizospheric soil.</title>
        <authorList>
            <person name="Huq M.A."/>
        </authorList>
    </citation>
    <scope>NUCLEOTIDE SEQUENCE</scope>
    <source>
        <strain evidence="3">MAHUQ-68</strain>
    </source>
</reference>
<keyword evidence="2" id="KW-0732">Signal</keyword>
<evidence type="ECO:0008006" key="5">
    <source>
        <dbReference type="Google" id="ProtNLM"/>
    </source>
</evidence>
<keyword evidence="1" id="KW-1133">Transmembrane helix</keyword>
<evidence type="ECO:0000313" key="4">
    <source>
        <dbReference type="Proteomes" id="UP001155182"/>
    </source>
</evidence>
<keyword evidence="4" id="KW-1185">Reference proteome</keyword>
<keyword evidence="1" id="KW-0812">Transmembrane</keyword>
<protein>
    <recommendedName>
        <fullName evidence="5">tRNA (Guanine-N1)-methyltransferase</fullName>
    </recommendedName>
</protein>
<keyword evidence="1" id="KW-0472">Membrane</keyword>
<evidence type="ECO:0000256" key="1">
    <source>
        <dbReference type="SAM" id="Phobius"/>
    </source>
</evidence>
<sequence length="199" mass="22483">MSKVVIRIAATCLCCLSINAYAVGSQHGPSLQSQFDAIIEKANNYQDYKVVKTASLRYLWQNANDSLVRERIRNAASLKTIAKNQKSIDSLTQGLNKQEASLLTSKSLNNSIGFLGLNFSKSGYNTLMWSLILGLTAALAYLSFLNGSFKREAQYRIKLFDDLTEEFKHYRIKSNDKEKRLARELQTERNKLEEMLAGN</sequence>